<dbReference type="EMBL" id="BJXL01000130">
    <property type="protein sequence ID" value="GEM84788.1"/>
    <property type="molecule type" value="Genomic_DNA"/>
</dbReference>
<dbReference type="AlphaFoldDB" id="A0A511R5B4"/>
<accession>A0A511R5B4</accession>
<gene>
    <name evidence="1" type="ORF">MHY01S_29540</name>
</gene>
<proteinExistence type="predicted"/>
<name>A0A511R5B4_9DEIN</name>
<dbReference type="Proteomes" id="UP000321197">
    <property type="component" value="Unassembled WGS sequence"/>
</dbReference>
<evidence type="ECO:0000313" key="2">
    <source>
        <dbReference type="Proteomes" id="UP000321197"/>
    </source>
</evidence>
<comment type="caution">
    <text evidence="1">The sequence shown here is derived from an EMBL/GenBank/DDBJ whole genome shotgun (WGS) entry which is preliminary data.</text>
</comment>
<organism evidence="1 2">
    <name type="scientific">Meiothermus hypogaeus NBRC 106114</name>
    <dbReference type="NCBI Taxonomy" id="1227553"/>
    <lineage>
        <taxon>Bacteria</taxon>
        <taxon>Thermotogati</taxon>
        <taxon>Deinococcota</taxon>
        <taxon>Deinococci</taxon>
        <taxon>Thermales</taxon>
        <taxon>Thermaceae</taxon>
        <taxon>Meiothermus</taxon>
    </lineage>
</organism>
<reference evidence="1 2" key="1">
    <citation type="submission" date="2019-07" db="EMBL/GenBank/DDBJ databases">
        <title>Whole genome shotgun sequence of Meiothermus hypogaeus NBRC 106114.</title>
        <authorList>
            <person name="Hosoyama A."/>
            <person name="Uohara A."/>
            <person name="Ohji S."/>
            <person name="Ichikawa N."/>
        </authorList>
    </citation>
    <scope>NUCLEOTIDE SEQUENCE [LARGE SCALE GENOMIC DNA]</scope>
    <source>
        <strain evidence="1 2">NBRC 106114</strain>
    </source>
</reference>
<protein>
    <submittedName>
        <fullName evidence="1">Uncharacterized protein</fullName>
    </submittedName>
</protein>
<evidence type="ECO:0000313" key="1">
    <source>
        <dbReference type="EMBL" id="GEM84788.1"/>
    </source>
</evidence>
<sequence length="39" mass="4386">MDMEKMLPDEIREQVQQALDGRPGRAFVEAVLETIGGVR</sequence>